<reference evidence="3" key="1">
    <citation type="journal article" date="2019" name="Int. J. Syst. Evol. Microbiol.">
        <title>The Global Catalogue of Microorganisms (GCM) 10K type strain sequencing project: providing services to taxonomists for standard genome sequencing and annotation.</title>
        <authorList>
            <consortium name="The Broad Institute Genomics Platform"/>
            <consortium name="The Broad Institute Genome Sequencing Center for Infectious Disease"/>
            <person name="Wu L."/>
            <person name="Ma J."/>
        </authorList>
    </citation>
    <scope>NUCLEOTIDE SEQUENCE [LARGE SCALE GENOMIC DNA]</scope>
    <source>
        <strain evidence="3">JCM 31037</strain>
    </source>
</reference>
<dbReference type="RefSeq" id="WP_377577462.1">
    <property type="nucleotide sequence ID" value="NZ_JBHTMP010000074.1"/>
</dbReference>
<feature type="compositionally biased region" description="Polar residues" evidence="1">
    <location>
        <begin position="98"/>
        <end position="115"/>
    </location>
</feature>
<organism evidence="2 3">
    <name type="scientific">Micromonospora sonneratiae</name>
    <dbReference type="NCBI Taxonomy" id="1184706"/>
    <lineage>
        <taxon>Bacteria</taxon>
        <taxon>Bacillati</taxon>
        <taxon>Actinomycetota</taxon>
        <taxon>Actinomycetes</taxon>
        <taxon>Micromonosporales</taxon>
        <taxon>Micromonosporaceae</taxon>
        <taxon>Micromonospora</taxon>
    </lineage>
</organism>
<evidence type="ECO:0000313" key="2">
    <source>
        <dbReference type="EMBL" id="MFD1325321.1"/>
    </source>
</evidence>
<accession>A0ABW3YLI5</accession>
<name>A0ABW3YLI5_9ACTN</name>
<sequence>MNETRARLLRAKCRLNSGRLRRVSIATSTPEYGNVTTMPWSSWPQKTVRIDPRKITNSLAGAGNASRVASVDGATGLPARRRSRSITTTHRTRVPISAGTNGTGTASNSRELSPT</sequence>
<evidence type="ECO:0000313" key="3">
    <source>
        <dbReference type="Proteomes" id="UP001597260"/>
    </source>
</evidence>
<proteinExistence type="predicted"/>
<keyword evidence="3" id="KW-1185">Reference proteome</keyword>
<dbReference type="EMBL" id="JBHTMP010000074">
    <property type="protein sequence ID" value="MFD1325321.1"/>
    <property type="molecule type" value="Genomic_DNA"/>
</dbReference>
<comment type="caution">
    <text evidence="2">The sequence shown here is derived from an EMBL/GenBank/DDBJ whole genome shotgun (WGS) entry which is preliminary data.</text>
</comment>
<dbReference type="Proteomes" id="UP001597260">
    <property type="component" value="Unassembled WGS sequence"/>
</dbReference>
<protein>
    <submittedName>
        <fullName evidence="2">Uncharacterized protein</fullName>
    </submittedName>
</protein>
<evidence type="ECO:0000256" key="1">
    <source>
        <dbReference type="SAM" id="MobiDB-lite"/>
    </source>
</evidence>
<feature type="region of interest" description="Disordered" evidence="1">
    <location>
        <begin position="71"/>
        <end position="115"/>
    </location>
</feature>
<gene>
    <name evidence="2" type="ORF">ACFQ4H_29975</name>
</gene>